<dbReference type="InterPro" id="IPR029052">
    <property type="entry name" value="Metallo-depent_PP-like"/>
</dbReference>
<dbReference type="Proteomes" id="UP000243904">
    <property type="component" value="Chromosome I"/>
</dbReference>
<evidence type="ECO:0000313" key="3">
    <source>
        <dbReference type="Proteomes" id="UP000243904"/>
    </source>
</evidence>
<dbReference type="Gene3D" id="3.60.21.10">
    <property type="match status" value="1"/>
</dbReference>
<dbReference type="EMBL" id="LT629750">
    <property type="protein sequence ID" value="SDS99100.1"/>
    <property type="molecule type" value="Genomic_DNA"/>
</dbReference>
<keyword evidence="3" id="KW-1185">Reference proteome</keyword>
<dbReference type="SUPFAM" id="SSF56300">
    <property type="entry name" value="Metallo-dependent phosphatases"/>
    <property type="match status" value="1"/>
</dbReference>
<organism evidence="2 3">
    <name type="scientific">Bradyrhizobium canariense</name>
    <dbReference type="NCBI Taxonomy" id="255045"/>
    <lineage>
        <taxon>Bacteria</taxon>
        <taxon>Pseudomonadati</taxon>
        <taxon>Pseudomonadota</taxon>
        <taxon>Alphaproteobacteria</taxon>
        <taxon>Hyphomicrobiales</taxon>
        <taxon>Nitrobacteraceae</taxon>
        <taxon>Bradyrhizobium</taxon>
    </lineage>
</organism>
<dbReference type="InterPro" id="IPR004843">
    <property type="entry name" value="Calcineurin-like_PHP"/>
</dbReference>
<dbReference type="RefSeq" id="WP_146688468.1">
    <property type="nucleotide sequence ID" value="NZ_LT629750.1"/>
</dbReference>
<accession>A0A1H1WR23</accession>
<dbReference type="InterPro" id="IPR051918">
    <property type="entry name" value="STPP_CPPED1"/>
</dbReference>
<dbReference type="GO" id="GO:0016787">
    <property type="term" value="F:hydrolase activity"/>
    <property type="evidence" value="ECO:0007669"/>
    <property type="project" value="InterPro"/>
</dbReference>
<evidence type="ECO:0000313" key="2">
    <source>
        <dbReference type="EMBL" id="SDS99100.1"/>
    </source>
</evidence>
<dbReference type="PANTHER" id="PTHR43143:SF1">
    <property type="entry name" value="SERINE_THREONINE-PROTEIN PHOSPHATASE CPPED1"/>
    <property type="match status" value="1"/>
</dbReference>
<dbReference type="PANTHER" id="PTHR43143">
    <property type="entry name" value="METALLOPHOSPHOESTERASE, CALCINEURIN SUPERFAMILY"/>
    <property type="match status" value="1"/>
</dbReference>
<protein>
    <submittedName>
        <fullName evidence="2">3',5'-cyclic AMP phosphodiesterase CpdA</fullName>
    </submittedName>
</protein>
<gene>
    <name evidence="2" type="ORF">SAMN05444158_3955</name>
</gene>
<dbReference type="AlphaFoldDB" id="A0A1H1WR23"/>
<sequence>MLRPQTCRMTFAVIGDTHVKPESGDQSAPWKVNEAATARARWVSREIERYRPDFIVHLGDLVHPVPELSTFGEAVELTRQIFQPFHNRLHIIPGNHDIGDKPNRAMPAKMVRDEWIELHEKNFGPSYFFFDRDDCRFIFVNDPVMNSKSAIEVRQRAWLEQTLGSADGRRIFMFMHYPLFLLDPKEPSNYDNIDEPARTDILGLIREHKVEAVFAGHVHNIFYHRVDGTEFYVMPATSFVRQDYSEFFRTDAIHENGRNDAEKLGFSIVEVHDDGHVVHYLRSYGATLDAANAGSAVATRSASMQLPNPKKAGGAPFGVFLRHPWAEITSLPNNGPMDEFLRKDARNDYHLAAMWRMGIRHARVPLSDILDDRVSARMADLVAVGHSFTIFGFGIPEDRTLKLLKSRAHLIGRYECVLPADEIERDAAKVAAFRHELGCPVLVSPIATSAAEKKVGSRIELFVSHGFRPNQLDEIERLLAATNRGDLNHLVVRVGLSADILATADELASWQARSGCRLDLHLRIAADNPATNIVDDAAILGGIVTFHLAALAHPELAMFIDTFMDIDRGYFVRNGLIDRRCNLRPAGLAVETLAAYLAGPAEVARLQTSGGNAFTCRMPDRSALVLLPEAGARMLVTPAMLDGLGLDEDALTIRLDRPWTIDPGLGLELKGGGSVPTETTRPIMIIGLKVQ</sequence>
<evidence type="ECO:0000259" key="1">
    <source>
        <dbReference type="Pfam" id="PF00149"/>
    </source>
</evidence>
<reference evidence="3" key="1">
    <citation type="submission" date="2016-10" db="EMBL/GenBank/DDBJ databases">
        <authorList>
            <person name="Varghese N."/>
            <person name="Submissions S."/>
        </authorList>
    </citation>
    <scope>NUCLEOTIDE SEQUENCE [LARGE SCALE GENOMIC DNA]</scope>
    <source>
        <strain evidence="3">GAS369</strain>
    </source>
</reference>
<feature type="domain" description="Calcineurin-like phosphoesterase" evidence="1">
    <location>
        <begin position="9"/>
        <end position="219"/>
    </location>
</feature>
<name>A0A1H1WR23_9BRAD</name>
<dbReference type="Pfam" id="PF00149">
    <property type="entry name" value="Metallophos"/>
    <property type="match status" value="1"/>
</dbReference>
<proteinExistence type="predicted"/>